<gene>
    <name evidence="1" type="ORF">Pro02_05100</name>
</gene>
<dbReference type="Proteomes" id="UP000655044">
    <property type="component" value="Unassembled WGS sequence"/>
</dbReference>
<proteinExistence type="predicted"/>
<keyword evidence="2" id="KW-1185">Reference proteome</keyword>
<comment type="caution">
    <text evidence="1">The sequence shown here is derived from an EMBL/GenBank/DDBJ whole genome shotgun (WGS) entry which is preliminary data.</text>
</comment>
<name>A0A8J3RUK7_PLARO</name>
<evidence type="ECO:0000313" key="1">
    <source>
        <dbReference type="EMBL" id="GIH82102.1"/>
    </source>
</evidence>
<dbReference type="EMBL" id="BOOI01000004">
    <property type="protein sequence ID" value="GIH82102.1"/>
    <property type="molecule type" value="Genomic_DNA"/>
</dbReference>
<dbReference type="AlphaFoldDB" id="A0A8J3RUK7"/>
<accession>A0A8J3RUK7</accession>
<organism evidence="1 2">
    <name type="scientific">Planobispora rosea</name>
    <dbReference type="NCBI Taxonomy" id="35762"/>
    <lineage>
        <taxon>Bacteria</taxon>
        <taxon>Bacillati</taxon>
        <taxon>Actinomycetota</taxon>
        <taxon>Actinomycetes</taxon>
        <taxon>Streptosporangiales</taxon>
        <taxon>Streptosporangiaceae</taxon>
        <taxon>Planobispora</taxon>
    </lineage>
</organism>
<sequence>MILKYTDSKDLESGICVDKKGKSIGKGIKDMQGFCQYKFEDNPSIRYRKNNEAKEWRCEMGIDKNVVCIWQNREPGLIAVKDKDADTWQCYHPRKQ</sequence>
<protein>
    <submittedName>
        <fullName evidence="1">Uncharacterized protein</fullName>
    </submittedName>
</protein>
<reference evidence="1" key="1">
    <citation type="submission" date="2021-01" db="EMBL/GenBank/DDBJ databases">
        <title>Whole genome shotgun sequence of Planobispora rosea NBRC 15558.</title>
        <authorList>
            <person name="Komaki H."/>
            <person name="Tamura T."/>
        </authorList>
    </citation>
    <scope>NUCLEOTIDE SEQUENCE</scope>
    <source>
        <strain evidence="1">NBRC 15558</strain>
    </source>
</reference>
<evidence type="ECO:0000313" key="2">
    <source>
        <dbReference type="Proteomes" id="UP000655044"/>
    </source>
</evidence>